<reference evidence="3 4" key="1">
    <citation type="submission" date="2024-05" db="EMBL/GenBank/DDBJ databases">
        <title>De novo assembly of an allotetraploid wild potato.</title>
        <authorList>
            <person name="Hosaka A.J."/>
        </authorList>
    </citation>
    <scope>NUCLEOTIDE SEQUENCE [LARGE SCALE GENOMIC DNA]</scope>
    <source>
        <tissue evidence="3">Young leaves</tissue>
    </source>
</reference>
<evidence type="ECO:0000313" key="4">
    <source>
        <dbReference type="Proteomes" id="UP001627284"/>
    </source>
</evidence>
<proteinExistence type="predicted"/>
<name>A0ABD2RRB6_9SOLN</name>
<sequence>MSTSEGVENPTNGDPNSARTSITIDASNPLYVHPSDSPSATLAPVLFDGTGYRSWRRSVLRSLSVKNKLVFVNGEYKRPDSQVPLELRQWERCDDMVTTWILNSMVKEIADSVEYVSSSHELWMELEDRYDQTNGAKL</sequence>
<keyword evidence="4" id="KW-1185">Reference proteome</keyword>
<evidence type="ECO:0000259" key="2">
    <source>
        <dbReference type="Pfam" id="PF14244"/>
    </source>
</evidence>
<dbReference type="PANTHER" id="PTHR37610">
    <property type="entry name" value="CCHC-TYPE DOMAIN-CONTAINING PROTEIN"/>
    <property type="match status" value="1"/>
</dbReference>
<dbReference type="EMBL" id="JBJKTR010000018">
    <property type="protein sequence ID" value="KAL3334429.1"/>
    <property type="molecule type" value="Genomic_DNA"/>
</dbReference>
<dbReference type="AlphaFoldDB" id="A0ABD2RRB6"/>
<organism evidence="3 4">
    <name type="scientific">Solanum stoloniferum</name>
    <dbReference type="NCBI Taxonomy" id="62892"/>
    <lineage>
        <taxon>Eukaryota</taxon>
        <taxon>Viridiplantae</taxon>
        <taxon>Streptophyta</taxon>
        <taxon>Embryophyta</taxon>
        <taxon>Tracheophyta</taxon>
        <taxon>Spermatophyta</taxon>
        <taxon>Magnoliopsida</taxon>
        <taxon>eudicotyledons</taxon>
        <taxon>Gunneridae</taxon>
        <taxon>Pentapetalae</taxon>
        <taxon>asterids</taxon>
        <taxon>lamiids</taxon>
        <taxon>Solanales</taxon>
        <taxon>Solanaceae</taxon>
        <taxon>Solanoideae</taxon>
        <taxon>Solaneae</taxon>
        <taxon>Solanum</taxon>
    </lineage>
</organism>
<comment type="caution">
    <text evidence="3">The sequence shown here is derived from an EMBL/GenBank/DDBJ whole genome shotgun (WGS) entry which is preliminary data.</text>
</comment>
<dbReference type="Proteomes" id="UP001627284">
    <property type="component" value="Unassembled WGS sequence"/>
</dbReference>
<evidence type="ECO:0000256" key="1">
    <source>
        <dbReference type="SAM" id="MobiDB-lite"/>
    </source>
</evidence>
<dbReference type="PANTHER" id="PTHR37610:SF40">
    <property type="entry name" value="OS01G0909600 PROTEIN"/>
    <property type="match status" value="1"/>
</dbReference>
<evidence type="ECO:0000313" key="3">
    <source>
        <dbReference type="EMBL" id="KAL3334429.1"/>
    </source>
</evidence>
<feature type="region of interest" description="Disordered" evidence="1">
    <location>
        <begin position="1"/>
        <end position="21"/>
    </location>
</feature>
<feature type="domain" description="Retrotransposon Copia-like N-terminal" evidence="2">
    <location>
        <begin position="33"/>
        <end position="80"/>
    </location>
</feature>
<dbReference type="InterPro" id="IPR029472">
    <property type="entry name" value="Copia-like_N"/>
</dbReference>
<dbReference type="Pfam" id="PF14244">
    <property type="entry name" value="Retrotran_gag_3"/>
    <property type="match status" value="1"/>
</dbReference>
<protein>
    <recommendedName>
        <fullName evidence="2">Retrotransposon Copia-like N-terminal domain-containing protein</fullName>
    </recommendedName>
</protein>
<gene>
    <name evidence="3" type="ORF">AABB24_030926</name>
</gene>
<accession>A0ABD2RRB6</accession>